<reference evidence="2 3" key="1">
    <citation type="journal article" date="2014" name="BMC Genomics">
        <title>Comparison of environmental and isolate Sulfobacillus genomes reveals diverse carbon, sulfur, nitrogen, and hydrogen metabolisms.</title>
        <authorList>
            <person name="Justice N.B."/>
            <person name="Norman A."/>
            <person name="Brown C.T."/>
            <person name="Singh A."/>
            <person name="Thomas B.C."/>
            <person name="Banfield J.F."/>
        </authorList>
    </citation>
    <scope>NUCLEOTIDE SEQUENCE [LARGE SCALE GENOMIC DNA]</scope>
    <source>
        <strain evidence="2">AMDSBA1</strain>
    </source>
</reference>
<dbReference type="AlphaFoldDB" id="A0A2T2WRA0"/>
<accession>A0A2T2WRA0</accession>
<dbReference type="Gene3D" id="3.30.420.130">
    <property type="entry name" value="Dinitrogenase iron-molybdenum cofactor biosynthesis domain"/>
    <property type="match status" value="1"/>
</dbReference>
<organism evidence="2 3">
    <name type="scientific">Sulfobacillus benefaciens</name>
    <dbReference type="NCBI Taxonomy" id="453960"/>
    <lineage>
        <taxon>Bacteria</taxon>
        <taxon>Bacillati</taxon>
        <taxon>Bacillota</taxon>
        <taxon>Clostridia</taxon>
        <taxon>Eubacteriales</taxon>
        <taxon>Clostridiales Family XVII. Incertae Sedis</taxon>
        <taxon>Sulfobacillus</taxon>
    </lineage>
</organism>
<proteinExistence type="predicted"/>
<gene>
    <name evidence="2" type="ORF">C7B43_18295</name>
</gene>
<dbReference type="Proteomes" id="UP000242699">
    <property type="component" value="Unassembled WGS sequence"/>
</dbReference>
<feature type="domain" description="Dinitrogenase iron-molybdenum cofactor biosynthesis" evidence="1">
    <location>
        <begin position="13"/>
        <end position="109"/>
    </location>
</feature>
<dbReference type="InterPro" id="IPR036105">
    <property type="entry name" value="DiNase_FeMo-co_biosyn_sf"/>
</dbReference>
<dbReference type="EMBL" id="PXYT01000068">
    <property type="protein sequence ID" value="PSR24758.1"/>
    <property type="molecule type" value="Genomic_DNA"/>
</dbReference>
<evidence type="ECO:0000259" key="1">
    <source>
        <dbReference type="Pfam" id="PF02579"/>
    </source>
</evidence>
<evidence type="ECO:0000313" key="2">
    <source>
        <dbReference type="EMBL" id="PSR24758.1"/>
    </source>
</evidence>
<sequence>MDRVVCIPVDAQGQVDARWGRAARVALATVDSHQITSWNEVDVHWDTLHDEDGEGRHHARVAKFLMDNQVTDVAANHMGPGMARMLESMRLRTHLGVDGNAREVVERLAAKF</sequence>
<evidence type="ECO:0000313" key="3">
    <source>
        <dbReference type="Proteomes" id="UP000242699"/>
    </source>
</evidence>
<dbReference type="InterPro" id="IPR003731">
    <property type="entry name" value="Di-Nase_FeMo-co_biosynth"/>
</dbReference>
<dbReference type="SUPFAM" id="SSF53146">
    <property type="entry name" value="Nitrogenase accessory factor-like"/>
    <property type="match status" value="1"/>
</dbReference>
<dbReference type="Pfam" id="PF02579">
    <property type="entry name" value="Nitro_FeMo-Co"/>
    <property type="match status" value="1"/>
</dbReference>
<protein>
    <recommendedName>
        <fullName evidence="1">Dinitrogenase iron-molybdenum cofactor biosynthesis domain-containing protein</fullName>
    </recommendedName>
</protein>
<name>A0A2T2WRA0_9FIRM</name>
<comment type="caution">
    <text evidence="2">The sequence shown here is derived from an EMBL/GenBank/DDBJ whole genome shotgun (WGS) entry which is preliminary data.</text>
</comment>